<dbReference type="Proteomes" id="UP001183610">
    <property type="component" value="Unassembled WGS sequence"/>
</dbReference>
<protein>
    <submittedName>
        <fullName evidence="4">Extracellular solute-binding protein</fullName>
    </submittedName>
</protein>
<keyword evidence="5" id="KW-1185">Reference proteome</keyword>
<dbReference type="PANTHER" id="PTHR30061">
    <property type="entry name" value="MALTOSE-BINDING PERIPLASMIC PROTEIN"/>
    <property type="match status" value="1"/>
</dbReference>
<name>A0ABU2R3U3_9ACTN</name>
<evidence type="ECO:0000256" key="1">
    <source>
        <dbReference type="ARBA" id="ARBA00008520"/>
    </source>
</evidence>
<evidence type="ECO:0000256" key="3">
    <source>
        <dbReference type="ARBA" id="ARBA00022729"/>
    </source>
</evidence>
<evidence type="ECO:0000313" key="5">
    <source>
        <dbReference type="Proteomes" id="UP001183610"/>
    </source>
</evidence>
<dbReference type="PANTHER" id="PTHR30061:SF50">
    <property type="entry name" value="MALTOSE_MALTODEXTRIN-BINDING PERIPLASMIC PROTEIN"/>
    <property type="match status" value="1"/>
</dbReference>
<keyword evidence="3" id="KW-0732">Signal</keyword>
<evidence type="ECO:0000256" key="2">
    <source>
        <dbReference type="ARBA" id="ARBA00022448"/>
    </source>
</evidence>
<accession>A0ABU2R3U3</accession>
<dbReference type="Gene3D" id="3.40.190.10">
    <property type="entry name" value="Periplasmic binding protein-like II"/>
    <property type="match status" value="2"/>
</dbReference>
<keyword evidence="2" id="KW-0813">Transport</keyword>
<dbReference type="EMBL" id="JAVRET010000048">
    <property type="protein sequence ID" value="MDT0411310.1"/>
    <property type="molecule type" value="Genomic_DNA"/>
</dbReference>
<dbReference type="Pfam" id="PF01547">
    <property type="entry name" value="SBP_bac_1"/>
    <property type="match status" value="1"/>
</dbReference>
<evidence type="ECO:0000313" key="4">
    <source>
        <dbReference type="EMBL" id="MDT0411310.1"/>
    </source>
</evidence>
<dbReference type="SUPFAM" id="SSF53850">
    <property type="entry name" value="Periplasmic binding protein-like II"/>
    <property type="match status" value="1"/>
</dbReference>
<sequence>MGLLFYRADLIGPGGLGTWDALAETVRTFRRERDPRVRAGLLTQLRAYEGLTVNAAEAVWRAGGEIVSGEGEKARVTVDEPAATAGLLDLVKAVGDEDSPGLPVIGDSSRHLDEQSSLERFLSGEALMLRDWPFAAVQLAQAEKRGTGEDRPRYGATQLPRARTGGSAAALGGQNLAVVAGSGHDALARDLLTYLTGAGAEHCLRDGGFVPARRSALAGECEAGKYVGGATPRGTELPADFRRAYDTALRAALEDARTRPVTPYYAAVTREIQQRVGAMRKGDVRLFAAELTRTLRGR</sequence>
<reference evidence="5" key="1">
    <citation type="submission" date="2023-07" db="EMBL/GenBank/DDBJ databases">
        <title>30 novel species of actinomycetes from the DSMZ collection.</title>
        <authorList>
            <person name="Nouioui I."/>
        </authorList>
    </citation>
    <scope>NUCLEOTIDE SEQUENCE [LARGE SCALE GENOMIC DNA]</scope>
    <source>
        <strain evidence="5">DSM 41979</strain>
    </source>
</reference>
<dbReference type="RefSeq" id="WP_010273468.1">
    <property type="nucleotide sequence ID" value="NZ_JAVRET010000048.1"/>
</dbReference>
<organism evidence="4 5">
    <name type="scientific">Streptomyces evansiae</name>
    <dbReference type="NCBI Taxonomy" id="3075535"/>
    <lineage>
        <taxon>Bacteria</taxon>
        <taxon>Bacillati</taxon>
        <taxon>Actinomycetota</taxon>
        <taxon>Actinomycetes</taxon>
        <taxon>Kitasatosporales</taxon>
        <taxon>Streptomycetaceae</taxon>
        <taxon>Streptomyces</taxon>
    </lineage>
</organism>
<gene>
    <name evidence="4" type="ORF">RM698_19960</name>
</gene>
<dbReference type="InterPro" id="IPR006059">
    <property type="entry name" value="SBP"/>
</dbReference>
<comment type="similarity">
    <text evidence="1">Belongs to the bacterial solute-binding protein 1 family.</text>
</comment>
<comment type="caution">
    <text evidence="4">The sequence shown here is derived from an EMBL/GenBank/DDBJ whole genome shotgun (WGS) entry which is preliminary data.</text>
</comment>
<proteinExistence type="inferred from homology"/>